<comment type="similarity">
    <text evidence="3 16">Belongs to the galactose-1-phosphate uridylyltransferase type 1 family.</text>
</comment>
<dbReference type="STRING" id="945553.A0A0D2MTH5"/>
<evidence type="ECO:0000256" key="9">
    <source>
        <dbReference type="ARBA" id="ARBA00022723"/>
    </source>
</evidence>
<dbReference type="EMBL" id="KN817524">
    <property type="protein sequence ID" value="KJA27323.1"/>
    <property type="molecule type" value="Genomic_DNA"/>
</dbReference>
<keyword evidence="9 14" id="KW-0479">Metal-binding</keyword>
<sequence>MINRTSPVNPLTKEHILVSPHRTKRPWMGQTEPPQTSSLPSYDEKCLLCPGNARMGGQKNPNYQQTFAFENDFAAILPAPAPAAPEPLHSLMTTEPVHGGCDVLMFHPRHDLTLARMSIHDIGCVITEWIRIYLERGSQPGIEYVQIFENKGSIMGCSNPHPHGQIWSLSAVPTIPMQELRSLKEYATEMALSSEGPRRPDGKPCMLCDYAHEELKIPLAQGRVVVSNEHWLAIVPWWATWPFETMVLPYRRHVEAISDLTDEEKMAFADIIYRLTRRYDNLFSCSFAYSMGMHQRPVPVKNGDVVEEGEDETNFAHLHLHFDPPLLRSASVRKFLVGFEMMAEAQRDLTPEQAAARLRDCSEIHYTETAQV</sequence>
<keyword evidence="11 16" id="KW-0299">Galactose metabolism</keyword>
<comment type="subunit">
    <text evidence="4">Homodimer.</text>
</comment>
<feature type="active site" description="Tele-UMP-histidine intermediate" evidence="13">
    <location>
        <position position="163"/>
    </location>
</feature>
<feature type="binding site" evidence="15">
    <location>
        <position position="319"/>
    </location>
    <ligand>
        <name>Fe cation</name>
        <dbReference type="ChEBI" id="CHEBI:24875"/>
    </ligand>
</feature>
<feature type="binding site" evidence="14">
    <location>
        <position position="46"/>
    </location>
    <ligand>
        <name>Zn(2+)</name>
        <dbReference type="ChEBI" id="CHEBI:29105"/>
    </ligand>
</feature>
<dbReference type="UniPathway" id="UPA00214"/>
<feature type="binding site" evidence="15">
    <location>
        <position position="179"/>
    </location>
    <ligand>
        <name>Fe cation</name>
        <dbReference type="ChEBI" id="CHEBI:24875"/>
    </ligand>
</feature>
<dbReference type="OrthoDB" id="418412at2759"/>
<feature type="domain" description="Galactose-1-phosphate uridyl transferase N-terminal" evidence="18">
    <location>
        <begin position="8"/>
        <end position="173"/>
    </location>
</feature>
<dbReference type="PANTHER" id="PTHR11943">
    <property type="entry name" value="GALACTOSE-1-PHOSPHATE URIDYLYLTRANSFERASE"/>
    <property type="match status" value="1"/>
</dbReference>
<evidence type="ECO:0000313" key="20">
    <source>
        <dbReference type="EMBL" id="KJA27323.1"/>
    </source>
</evidence>
<evidence type="ECO:0000256" key="8">
    <source>
        <dbReference type="ARBA" id="ARBA00022695"/>
    </source>
</evidence>
<dbReference type="AlphaFoldDB" id="A0A0D2MTH5"/>
<gene>
    <name evidence="20" type="ORF">HYPSUDRAFT_35173</name>
</gene>
<dbReference type="GO" id="GO:0008108">
    <property type="term" value="F:UDP-glucose:hexose-1-phosphate uridylyltransferase activity"/>
    <property type="evidence" value="ECO:0007669"/>
    <property type="project" value="UniProtKB-EC"/>
</dbReference>
<dbReference type="GO" id="GO:0008270">
    <property type="term" value="F:zinc ion binding"/>
    <property type="evidence" value="ECO:0007669"/>
    <property type="project" value="InterPro"/>
</dbReference>
<comment type="catalytic activity">
    <reaction evidence="1 16">
        <text>alpha-D-galactose 1-phosphate + UDP-alpha-D-glucose = alpha-D-glucose 1-phosphate + UDP-alpha-D-galactose</text>
        <dbReference type="Rhea" id="RHEA:13989"/>
        <dbReference type="ChEBI" id="CHEBI:58336"/>
        <dbReference type="ChEBI" id="CHEBI:58601"/>
        <dbReference type="ChEBI" id="CHEBI:58885"/>
        <dbReference type="ChEBI" id="CHEBI:66914"/>
        <dbReference type="EC" id="2.7.7.12"/>
    </reaction>
</comment>
<reference evidence="21" key="1">
    <citation type="submission" date="2014-04" db="EMBL/GenBank/DDBJ databases">
        <title>Evolutionary Origins and Diversification of the Mycorrhizal Mutualists.</title>
        <authorList>
            <consortium name="DOE Joint Genome Institute"/>
            <consortium name="Mycorrhizal Genomics Consortium"/>
            <person name="Kohler A."/>
            <person name="Kuo A."/>
            <person name="Nagy L.G."/>
            <person name="Floudas D."/>
            <person name="Copeland A."/>
            <person name="Barry K.W."/>
            <person name="Cichocki N."/>
            <person name="Veneault-Fourrey C."/>
            <person name="LaButti K."/>
            <person name="Lindquist E.A."/>
            <person name="Lipzen A."/>
            <person name="Lundell T."/>
            <person name="Morin E."/>
            <person name="Murat C."/>
            <person name="Riley R."/>
            <person name="Ohm R."/>
            <person name="Sun H."/>
            <person name="Tunlid A."/>
            <person name="Henrissat B."/>
            <person name="Grigoriev I.V."/>
            <person name="Hibbett D.S."/>
            <person name="Martin F."/>
        </authorList>
    </citation>
    <scope>NUCLEOTIDE SEQUENCE [LARGE SCALE GENOMIC DNA]</scope>
    <source>
        <strain evidence="21">FD-334 SS-4</strain>
    </source>
</reference>
<dbReference type="CDD" id="cd00608">
    <property type="entry name" value="GalT"/>
    <property type="match status" value="1"/>
</dbReference>
<evidence type="ECO:0000313" key="21">
    <source>
        <dbReference type="Proteomes" id="UP000054270"/>
    </source>
</evidence>
<feature type="domain" description="Galactose-1-phosphate uridyl transferase C-terminal" evidence="19">
    <location>
        <begin position="184"/>
        <end position="369"/>
    </location>
</feature>
<evidence type="ECO:0000256" key="15">
    <source>
        <dbReference type="PIRSR" id="PIRSR000808-4"/>
    </source>
</evidence>
<dbReference type="NCBIfam" id="TIGR00209">
    <property type="entry name" value="galT_1"/>
    <property type="match status" value="1"/>
</dbReference>
<comment type="pathway">
    <text evidence="2 16">Carbohydrate metabolism; galactose metabolism.</text>
</comment>
<comment type="cofactor">
    <cofactor evidence="15">
        <name>Fe cation</name>
        <dbReference type="ChEBI" id="CHEBI:24875"/>
    </cofactor>
    <text evidence="15">Binds 1 Fe cation per subunit.</text>
</comment>
<feature type="binding site" evidence="14">
    <location>
        <position position="49"/>
    </location>
    <ligand>
        <name>Zn(2+)</name>
        <dbReference type="ChEBI" id="CHEBI:29105"/>
    </ligand>
</feature>
<protein>
    <recommendedName>
        <fullName evidence="6 16">Galactose-1-phosphate uridylyltransferase</fullName>
        <ecNumber evidence="5 16">2.7.7.12</ecNumber>
    </recommendedName>
</protein>
<evidence type="ECO:0000256" key="5">
    <source>
        <dbReference type="ARBA" id="ARBA00012384"/>
    </source>
</evidence>
<evidence type="ECO:0000256" key="1">
    <source>
        <dbReference type="ARBA" id="ARBA00001107"/>
    </source>
</evidence>
<evidence type="ECO:0000256" key="16">
    <source>
        <dbReference type="RuleBase" id="RU000506"/>
    </source>
</evidence>
<dbReference type="Proteomes" id="UP000054270">
    <property type="component" value="Unassembled WGS sequence"/>
</dbReference>
<dbReference type="FunFam" id="3.30.428.10:FF:000002">
    <property type="entry name" value="Galactose-1-phosphate uridylyltransferase"/>
    <property type="match status" value="1"/>
</dbReference>
<evidence type="ECO:0000256" key="13">
    <source>
        <dbReference type="PIRSR" id="PIRSR000808-1"/>
    </source>
</evidence>
<evidence type="ECO:0000256" key="14">
    <source>
        <dbReference type="PIRSR" id="PIRSR000808-3"/>
    </source>
</evidence>
<evidence type="ECO:0000256" key="7">
    <source>
        <dbReference type="ARBA" id="ARBA00022679"/>
    </source>
</evidence>
<evidence type="ECO:0000256" key="3">
    <source>
        <dbReference type="ARBA" id="ARBA00010951"/>
    </source>
</evidence>
<dbReference type="Gene3D" id="3.30.428.10">
    <property type="entry name" value="HIT-like"/>
    <property type="match status" value="2"/>
</dbReference>
<dbReference type="InterPro" id="IPR005850">
    <property type="entry name" value="GalP_Utransf_C"/>
</dbReference>
<feature type="binding site" evidence="14">
    <location>
        <position position="110"/>
    </location>
    <ligand>
        <name>Zn(2+)</name>
        <dbReference type="ChEBI" id="CHEBI:29105"/>
    </ligand>
</feature>
<evidence type="ECO:0000256" key="12">
    <source>
        <dbReference type="ARBA" id="ARBA00023277"/>
    </source>
</evidence>
<dbReference type="EC" id="2.7.7.12" evidence="5 16"/>
<organism evidence="20 21">
    <name type="scientific">Hypholoma sublateritium (strain FD-334 SS-4)</name>
    <dbReference type="NCBI Taxonomy" id="945553"/>
    <lineage>
        <taxon>Eukaryota</taxon>
        <taxon>Fungi</taxon>
        <taxon>Dikarya</taxon>
        <taxon>Basidiomycota</taxon>
        <taxon>Agaricomycotina</taxon>
        <taxon>Agaricomycetes</taxon>
        <taxon>Agaricomycetidae</taxon>
        <taxon>Agaricales</taxon>
        <taxon>Agaricineae</taxon>
        <taxon>Strophariaceae</taxon>
        <taxon>Hypholoma</taxon>
    </lineage>
</organism>
<name>A0A0D2MTH5_HYPSF</name>
<dbReference type="OMA" id="CFENRGA"/>
<evidence type="ECO:0000256" key="4">
    <source>
        <dbReference type="ARBA" id="ARBA00011738"/>
    </source>
</evidence>
<dbReference type="Pfam" id="PF01087">
    <property type="entry name" value="GalP_UDP_transf"/>
    <property type="match status" value="1"/>
</dbReference>
<comment type="cofactor">
    <cofactor evidence="14">
        <name>Zn(2+)</name>
        <dbReference type="ChEBI" id="CHEBI:29105"/>
    </cofactor>
    <text evidence="14">Binds 1 zinc ion per subunit.</text>
</comment>
<keyword evidence="8 16" id="KW-0548">Nucleotidyltransferase</keyword>
<feature type="binding site" evidence="14">
    <location>
        <position position="161"/>
    </location>
    <ligand>
        <name>Zn(2+)</name>
        <dbReference type="ChEBI" id="CHEBI:29105"/>
    </ligand>
</feature>
<evidence type="ECO:0000259" key="18">
    <source>
        <dbReference type="Pfam" id="PF01087"/>
    </source>
</evidence>
<dbReference type="Pfam" id="PF02744">
    <property type="entry name" value="GalP_UDP_tr_C"/>
    <property type="match status" value="1"/>
</dbReference>
<dbReference type="InterPro" id="IPR019779">
    <property type="entry name" value="GalP_UDPtransf1_His-AS"/>
</dbReference>
<evidence type="ECO:0000256" key="10">
    <source>
        <dbReference type="ARBA" id="ARBA00022833"/>
    </source>
</evidence>
<dbReference type="GO" id="GO:0033499">
    <property type="term" value="P:galactose catabolic process via UDP-galactose, Leloir pathway"/>
    <property type="evidence" value="ECO:0007669"/>
    <property type="project" value="TreeGrafter"/>
</dbReference>
<dbReference type="FunFam" id="3.30.428.10:FF:000001">
    <property type="entry name" value="Galactose-1-phosphate uridylyltransferase"/>
    <property type="match status" value="1"/>
</dbReference>
<keyword evidence="10 14" id="KW-0862">Zinc</keyword>
<evidence type="ECO:0000256" key="2">
    <source>
        <dbReference type="ARBA" id="ARBA00004947"/>
    </source>
</evidence>
<keyword evidence="15" id="KW-0408">Iron</keyword>
<evidence type="ECO:0000256" key="17">
    <source>
        <dbReference type="SAM" id="MobiDB-lite"/>
    </source>
</evidence>
<dbReference type="PANTHER" id="PTHR11943:SF1">
    <property type="entry name" value="GALACTOSE-1-PHOSPHATE URIDYLYLTRANSFERASE"/>
    <property type="match status" value="1"/>
</dbReference>
<dbReference type="PROSITE" id="PS00117">
    <property type="entry name" value="GAL_P_UDP_TRANSF_I"/>
    <property type="match status" value="1"/>
</dbReference>
<dbReference type="InterPro" id="IPR036265">
    <property type="entry name" value="HIT-like_sf"/>
</dbReference>
<keyword evidence="12 16" id="KW-0119">Carbohydrate metabolism</keyword>
<feature type="binding site" evidence="15">
    <location>
        <position position="294"/>
    </location>
    <ligand>
        <name>Fe cation</name>
        <dbReference type="ChEBI" id="CHEBI:24875"/>
    </ligand>
</feature>
<feature type="region of interest" description="Disordered" evidence="17">
    <location>
        <begin position="19"/>
        <end position="41"/>
    </location>
</feature>
<evidence type="ECO:0000259" key="19">
    <source>
        <dbReference type="Pfam" id="PF02744"/>
    </source>
</evidence>
<feature type="binding site" evidence="15">
    <location>
        <position position="321"/>
    </location>
    <ligand>
        <name>Fe cation</name>
        <dbReference type="ChEBI" id="CHEBI:24875"/>
    </ligand>
</feature>
<dbReference type="InterPro" id="IPR001937">
    <property type="entry name" value="GalP_UDPtransf1"/>
</dbReference>
<dbReference type="GO" id="GO:0005737">
    <property type="term" value="C:cytoplasm"/>
    <property type="evidence" value="ECO:0007669"/>
    <property type="project" value="TreeGrafter"/>
</dbReference>
<accession>A0A0D2MTH5</accession>
<keyword evidence="7 16" id="KW-0808">Transferase</keyword>
<proteinExistence type="inferred from homology"/>
<evidence type="ECO:0000256" key="11">
    <source>
        <dbReference type="ARBA" id="ARBA00023144"/>
    </source>
</evidence>
<keyword evidence="21" id="KW-1185">Reference proteome</keyword>
<evidence type="ECO:0000256" key="6">
    <source>
        <dbReference type="ARBA" id="ARBA00016340"/>
    </source>
</evidence>
<dbReference type="InterPro" id="IPR005849">
    <property type="entry name" value="GalP_Utransf_N"/>
</dbReference>
<dbReference type="SUPFAM" id="SSF54197">
    <property type="entry name" value="HIT-like"/>
    <property type="match status" value="2"/>
</dbReference>
<dbReference type="PIRSF" id="PIRSF000808">
    <property type="entry name" value="GalT"/>
    <property type="match status" value="1"/>
</dbReference>